<evidence type="ECO:0000256" key="1">
    <source>
        <dbReference type="ARBA" id="ARBA00004448"/>
    </source>
</evidence>
<dbReference type="GO" id="GO:0005315">
    <property type="term" value="F:phosphate transmembrane transporter activity"/>
    <property type="evidence" value="ECO:0007669"/>
    <property type="project" value="InterPro"/>
</dbReference>
<keyword evidence="5" id="KW-0677">Repeat</keyword>
<keyword evidence="8" id="KW-0496">Mitochondrion</keyword>
<keyword evidence="7" id="KW-1133">Transmembrane helix</keyword>
<proteinExistence type="inferred from homology"/>
<evidence type="ECO:0000313" key="12">
    <source>
        <dbReference type="EMBL" id="CBJ29312.1"/>
    </source>
</evidence>
<name>D7FKA9_ECTSI</name>
<keyword evidence="4 10" id="KW-0812">Transmembrane</keyword>
<dbReference type="InParanoid" id="D7FKA9"/>
<dbReference type="FunCoup" id="D7FKA9">
    <property type="interactions" value="409"/>
</dbReference>
<dbReference type="PROSITE" id="PS50920">
    <property type="entry name" value="SOLCAR"/>
    <property type="match status" value="2"/>
</dbReference>
<evidence type="ECO:0000256" key="2">
    <source>
        <dbReference type="ARBA" id="ARBA00006375"/>
    </source>
</evidence>
<dbReference type="InterPro" id="IPR023395">
    <property type="entry name" value="MCP_dom_sf"/>
</dbReference>
<dbReference type="OrthoDB" id="427452at2759"/>
<keyword evidence="3 11" id="KW-0813">Transport</keyword>
<dbReference type="EMBL" id="FN648021">
    <property type="protein sequence ID" value="CBJ29312.1"/>
    <property type="molecule type" value="Genomic_DNA"/>
</dbReference>
<comment type="similarity">
    <text evidence="2 11">Belongs to the mitochondrial carrier (TC 2.A.29) family.</text>
</comment>
<evidence type="ECO:0000256" key="9">
    <source>
        <dbReference type="ARBA" id="ARBA00023136"/>
    </source>
</evidence>
<evidence type="ECO:0000313" key="13">
    <source>
        <dbReference type="Proteomes" id="UP000002630"/>
    </source>
</evidence>
<dbReference type="Pfam" id="PF00153">
    <property type="entry name" value="Mito_carr"/>
    <property type="match status" value="2"/>
</dbReference>
<dbReference type="InterPro" id="IPR044677">
    <property type="entry name" value="SLC25A3/Pic2/Mir1-like"/>
</dbReference>
<feature type="repeat" description="Solcar" evidence="10">
    <location>
        <begin position="12"/>
        <end position="97"/>
    </location>
</feature>
<dbReference type="SUPFAM" id="SSF103506">
    <property type="entry name" value="Mitochondrial carrier"/>
    <property type="match status" value="1"/>
</dbReference>
<evidence type="ECO:0000256" key="4">
    <source>
        <dbReference type="ARBA" id="ARBA00022692"/>
    </source>
</evidence>
<accession>D7FKA9</accession>
<keyword evidence="9 10" id="KW-0472">Membrane</keyword>
<dbReference type="EMBL" id="FN649728">
    <property type="protein sequence ID" value="CBJ29312.1"/>
    <property type="molecule type" value="Genomic_DNA"/>
</dbReference>
<evidence type="ECO:0000256" key="6">
    <source>
        <dbReference type="ARBA" id="ARBA00022792"/>
    </source>
</evidence>
<dbReference type="GO" id="GO:1990547">
    <property type="term" value="P:mitochondrial phosphate ion transmembrane transport"/>
    <property type="evidence" value="ECO:0007669"/>
    <property type="project" value="InterPro"/>
</dbReference>
<dbReference type="GO" id="GO:0005743">
    <property type="term" value="C:mitochondrial inner membrane"/>
    <property type="evidence" value="ECO:0007669"/>
    <property type="project" value="UniProtKB-SubCell"/>
</dbReference>
<dbReference type="Gene3D" id="1.50.40.10">
    <property type="entry name" value="Mitochondrial carrier domain"/>
    <property type="match status" value="1"/>
</dbReference>
<feature type="repeat" description="Solcar" evidence="10">
    <location>
        <begin position="110"/>
        <end position="195"/>
    </location>
</feature>
<evidence type="ECO:0000256" key="7">
    <source>
        <dbReference type="ARBA" id="ARBA00022989"/>
    </source>
</evidence>
<organism evidence="12 13">
    <name type="scientific">Ectocarpus siliculosus</name>
    <name type="common">Brown alga</name>
    <name type="synonym">Conferva siliculosa</name>
    <dbReference type="NCBI Taxonomy" id="2880"/>
    <lineage>
        <taxon>Eukaryota</taxon>
        <taxon>Sar</taxon>
        <taxon>Stramenopiles</taxon>
        <taxon>Ochrophyta</taxon>
        <taxon>PX clade</taxon>
        <taxon>Phaeophyceae</taxon>
        <taxon>Ectocarpales</taxon>
        <taxon>Ectocarpaceae</taxon>
        <taxon>Ectocarpus</taxon>
    </lineage>
</organism>
<dbReference type="OMA" id="LIYKKVM"/>
<comment type="subcellular location">
    <subcellularLocation>
        <location evidence="1">Mitochondrion inner membrane</location>
        <topology evidence="1">Multi-pass membrane protein</topology>
    </subcellularLocation>
</comment>
<dbReference type="eggNOG" id="KOG0767">
    <property type="taxonomic scope" value="Eukaryota"/>
</dbReference>
<sequence length="253" mass="26810">MAPQAQGPFDAVHFLKGGLAGGICCGITHGALCPVDVVKTRIQLDPVTYNRGMIGSFSQVIQKEGVGALATGLGPTVVGYFIQGFFKFGGVEIIKVKATERLGTRKAWEYRLPIYLGAAAMAEFVADVFLCPLEATRIRLVSDPTYADGLVSAVPKILRQEGVIRGFYSGFAPILFKQIPYTMAKFAVQGYAAEKIGNAIGKKPSEMSDATKVGVSLSSGVIAGVAAAIISHPADSLLSMVNKEDEKVTCFVE</sequence>
<dbReference type="PANTHER" id="PTHR45671">
    <property type="entry name" value="SOLUTE CARRIER FAMILY 25 (MITOCHONDRIAL CARRIER PHOSPHATE CARRIER), MEMBER 3, LIKE-RELATED-RELATED"/>
    <property type="match status" value="1"/>
</dbReference>
<dbReference type="PANTHER" id="PTHR45671:SF12">
    <property type="entry name" value="MITOCHONDRIAL PHOSPHATE CARRIER PROTEIN"/>
    <property type="match status" value="1"/>
</dbReference>
<dbReference type="AlphaFoldDB" id="D7FKA9"/>
<keyword evidence="6" id="KW-0999">Mitochondrion inner membrane</keyword>
<evidence type="ECO:0000256" key="8">
    <source>
        <dbReference type="ARBA" id="ARBA00023128"/>
    </source>
</evidence>
<evidence type="ECO:0000256" key="5">
    <source>
        <dbReference type="ARBA" id="ARBA00022737"/>
    </source>
</evidence>
<evidence type="ECO:0000256" key="3">
    <source>
        <dbReference type="ARBA" id="ARBA00022448"/>
    </source>
</evidence>
<dbReference type="Proteomes" id="UP000002630">
    <property type="component" value="Linkage Group LG03"/>
</dbReference>
<gene>
    <name evidence="12" type="ORF">Esi_0143_0002</name>
</gene>
<keyword evidence="13" id="KW-1185">Reference proteome</keyword>
<dbReference type="InterPro" id="IPR018108">
    <property type="entry name" value="MCP_transmembrane"/>
</dbReference>
<dbReference type="InterPro" id="IPR002067">
    <property type="entry name" value="MCP"/>
</dbReference>
<protein>
    <submittedName>
        <fullName evidence="12">Mitochondrial carrier family</fullName>
    </submittedName>
</protein>
<reference evidence="12 13" key="1">
    <citation type="journal article" date="2010" name="Nature">
        <title>The Ectocarpus genome and the independent evolution of multicellularity in brown algae.</title>
        <authorList>
            <person name="Cock J.M."/>
            <person name="Sterck L."/>
            <person name="Rouze P."/>
            <person name="Scornet D."/>
            <person name="Allen A.E."/>
            <person name="Amoutzias G."/>
            <person name="Anthouard V."/>
            <person name="Artiguenave F."/>
            <person name="Aury J.M."/>
            <person name="Badger J.H."/>
            <person name="Beszteri B."/>
            <person name="Billiau K."/>
            <person name="Bonnet E."/>
            <person name="Bothwell J.H."/>
            <person name="Bowler C."/>
            <person name="Boyen C."/>
            <person name="Brownlee C."/>
            <person name="Carrano C.J."/>
            <person name="Charrier B."/>
            <person name="Cho G.Y."/>
            <person name="Coelho S.M."/>
            <person name="Collen J."/>
            <person name="Corre E."/>
            <person name="Da Silva C."/>
            <person name="Delage L."/>
            <person name="Delaroque N."/>
            <person name="Dittami S.M."/>
            <person name="Doulbeau S."/>
            <person name="Elias M."/>
            <person name="Farnham G."/>
            <person name="Gachon C.M."/>
            <person name="Gschloessl B."/>
            <person name="Heesch S."/>
            <person name="Jabbari K."/>
            <person name="Jubin C."/>
            <person name="Kawai H."/>
            <person name="Kimura K."/>
            <person name="Kloareg B."/>
            <person name="Kupper F.C."/>
            <person name="Lang D."/>
            <person name="Le Bail A."/>
            <person name="Leblanc C."/>
            <person name="Lerouge P."/>
            <person name="Lohr M."/>
            <person name="Lopez P.J."/>
            <person name="Martens C."/>
            <person name="Maumus F."/>
            <person name="Michel G."/>
            <person name="Miranda-Saavedra D."/>
            <person name="Morales J."/>
            <person name="Moreau H."/>
            <person name="Motomura T."/>
            <person name="Nagasato C."/>
            <person name="Napoli C.A."/>
            <person name="Nelson D.R."/>
            <person name="Nyvall-Collen P."/>
            <person name="Peters A.F."/>
            <person name="Pommier C."/>
            <person name="Potin P."/>
            <person name="Poulain J."/>
            <person name="Quesneville H."/>
            <person name="Read B."/>
            <person name="Rensing S.A."/>
            <person name="Ritter A."/>
            <person name="Rousvoal S."/>
            <person name="Samanta M."/>
            <person name="Samson G."/>
            <person name="Schroeder D.C."/>
            <person name="Segurens B."/>
            <person name="Strittmatter M."/>
            <person name="Tonon T."/>
            <person name="Tregear J.W."/>
            <person name="Valentin K."/>
            <person name="von Dassow P."/>
            <person name="Yamagishi T."/>
            <person name="Van de Peer Y."/>
            <person name="Wincker P."/>
        </authorList>
    </citation>
    <scope>NUCLEOTIDE SEQUENCE [LARGE SCALE GENOMIC DNA]</scope>
    <source>
        <strain evidence="13">Ec32 / CCAP1310/4</strain>
    </source>
</reference>
<dbReference type="STRING" id="2880.D7FKA9"/>
<evidence type="ECO:0000256" key="10">
    <source>
        <dbReference type="PROSITE-ProRule" id="PRU00282"/>
    </source>
</evidence>
<evidence type="ECO:0000256" key="11">
    <source>
        <dbReference type="RuleBase" id="RU000488"/>
    </source>
</evidence>
<dbReference type="PRINTS" id="PR00926">
    <property type="entry name" value="MITOCARRIER"/>
</dbReference>